<dbReference type="STRING" id="1459.AF332_04910"/>
<dbReference type="InterPro" id="IPR007887">
    <property type="entry name" value="MecA_N"/>
</dbReference>
<dbReference type="InterPro" id="IPR005311">
    <property type="entry name" value="PBP_dimer"/>
</dbReference>
<dbReference type="RefSeq" id="WP_053433583.1">
    <property type="nucleotide sequence ID" value="NZ_LGUF01000007.1"/>
</dbReference>
<name>A0A0M0G8K1_SPOGL</name>
<dbReference type="GO" id="GO:0071972">
    <property type="term" value="F:peptidoglycan L,D-transpeptidase activity"/>
    <property type="evidence" value="ECO:0007669"/>
    <property type="project" value="TreeGrafter"/>
</dbReference>
<evidence type="ECO:0000313" key="8">
    <source>
        <dbReference type="Proteomes" id="UP000037109"/>
    </source>
</evidence>
<keyword evidence="3" id="KW-0472">Membrane</keyword>
<dbReference type="SUPFAM" id="SSF56601">
    <property type="entry name" value="beta-lactamase/transpeptidase-like"/>
    <property type="match status" value="1"/>
</dbReference>
<dbReference type="Pfam" id="PF05223">
    <property type="entry name" value="MecA_N"/>
    <property type="match status" value="1"/>
</dbReference>
<dbReference type="InterPro" id="IPR036138">
    <property type="entry name" value="PBP_dimer_sf"/>
</dbReference>
<dbReference type="Gene3D" id="3.30.1390.30">
    <property type="entry name" value="Penicillin-binding protein 2a, domain 3"/>
    <property type="match status" value="1"/>
</dbReference>
<comment type="caution">
    <text evidence="7">The sequence shown here is derived from an EMBL/GenBank/DDBJ whole genome shotgun (WGS) entry which is preliminary data.</text>
</comment>
<dbReference type="InterPro" id="IPR001460">
    <property type="entry name" value="PCN-bd_Tpept"/>
</dbReference>
<evidence type="ECO:0000259" key="6">
    <source>
        <dbReference type="Pfam" id="PF05223"/>
    </source>
</evidence>
<dbReference type="GO" id="GO:0008658">
    <property type="term" value="F:penicillin binding"/>
    <property type="evidence" value="ECO:0007669"/>
    <property type="project" value="InterPro"/>
</dbReference>
<evidence type="ECO:0000259" key="5">
    <source>
        <dbReference type="Pfam" id="PF03717"/>
    </source>
</evidence>
<dbReference type="Gene3D" id="3.10.450.100">
    <property type="entry name" value="NTF2-like, domain 1"/>
    <property type="match status" value="1"/>
</dbReference>
<dbReference type="Gene3D" id="3.90.1310.10">
    <property type="entry name" value="Penicillin-binding protein 2a (Domain 2)"/>
    <property type="match status" value="1"/>
</dbReference>
<evidence type="ECO:0000259" key="4">
    <source>
        <dbReference type="Pfam" id="PF00905"/>
    </source>
</evidence>
<accession>A0A0M0G8K1</accession>
<comment type="subcellular location">
    <subcellularLocation>
        <location evidence="1">Membrane</location>
    </subcellularLocation>
</comment>
<dbReference type="SUPFAM" id="SSF56519">
    <property type="entry name" value="Penicillin binding protein dimerisation domain"/>
    <property type="match status" value="1"/>
</dbReference>
<keyword evidence="8" id="KW-1185">Reference proteome</keyword>
<dbReference type="GO" id="GO:0046677">
    <property type="term" value="P:response to antibiotic"/>
    <property type="evidence" value="ECO:0007669"/>
    <property type="project" value="InterPro"/>
</dbReference>
<reference evidence="8" key="1">
    <citation type="submission" date="2015-07" db="EMBL/GenBank/DDBJ databases">
        <title>Fjat-10036 dsm4.</title>
        <authorList>
            <person name="Liu B."/>
            <person name="Wang J."/>
            <person name="Zhu Y."/>
            <person name="Liu G."/>
            <person name="Chen Q."/>
            <person name="Chen Z."/>
            <person name="Lan J."/>
            <person name="Che J."/>
            <person name="Ge C."/>
            <person name="Shi H."/>
            <person name="Pan Z."/>
            <person name="Liu X."/>
        </authorList>
    </citation>
    <scope>NUCLEOTIDE SEQUENCE [LARGE SCALE GENOMIC DNA]</scope>
    <source>
        <strain evidence="8">DSM 4</strain>
    </source>
</reference>
<evidence type="ECO:0000256" key="3">
    <source>
        <dbReference type="ARBA" id="ARBA00023136"/>
    </source>
</evidence>
<dbReference type="EMBL" id="LGUF01000007">
    <property type="protein sequence ID" value="KON86230.1"/>
    <property type="molecule type" value="Genomic_DNA"/>
</dbReference>
<evidence type="ECO:0000313" key="7">
    <source>
        <dbReference type="EMBL" id="KON86230.1"/>
    </source>
</evidence>
<dbReference type="OrthoDB" id="9770103at2"/>
<dbReference type="Proteomes" id="UP000037109">
    <property type="component" value="Unassembled WGS sequence"/>
</dbReference>
<gene>
    <name evidence="7" type="ORF">AF332_04910</name>
</gene>
<dbReference type="GO" id="GO:0016740">
    <property type="term" value="F:transferase activity"/>
    <property type="evidence" value="ECO:0007669"/>
    <property type="project" value="UniProtKB-KW"/>
</dbReference>
<sequence>MRKGLFFVFAVLVLAALSGCNKEIKPQDRFSQYVEHWNKQEFEKMYEFLSKDAKQSISKEDFAARYEKVYKDLEIDNLKVTYKPDMEKEYKKEENASFPFSASMDSAAGKIEFTHDAKLVKEEKEDEDNWFVAWNTTYIFPELGPEDKISYSTVPAQRGDIVDRTGDPLALNGTLYEIGVVPEQMGDQKEQTIKGLSAALGISEEQINKSLNASWVQPGSFVPIKKVSPDDQAALTKVFALKGVLKQDIKGRVYPMGESAAHLIGYVGQITAEEMKEREGYSSTDVIGKRGLEQVLEERLKGKNGIKIGIKKKDGSEVVLAEKPVENGENIQLTIDMNLQRSLYTELGGKPGTAAAIDPVTGSTLALVSSPSFDPNQASLGFNADEWKAIEENKDMPLLTRFKQTYAPGSVMKPLTSAIGLTEGTLTLDETINVKGLQWQKDSSWGGYKVTRVKDPGGPVNFEKAMMYSDNIYFAQQALELGKEKFSAGLKKFAFEEEIPYAFPLEQSKIGGLDTEILLADSGYGQGQVEMSIVHLAASYTPFINKGSMIKPVLLEEEEKGQVLKEGVMSEETANTVAAAMAKVIQDPSGTGRTAYMKDYPLAGKTGTAELKKSADEKGQENGLFVAYNPESPKLLVAMMIESVEKSGGSKVVVEKVKKVFEEHKGRF</sequence>
<dbReference type="InterPro" id="IPR012338">
    <property type="entry name" value="Beta-lactam/transpept-like"/>
</dbReference>
<dbReference type="Pfam" id="PF03717">
    <property type="entry name" value="PBP_dimer"/>
    <property type="match status" value="1"/>
</dbReference>
<dbReference type="PROSITE" id="PS51257">
    <property type="entry name" value="PROKAR_LIPOPROTEIN"/>
    <property type="match status" value="1"/>
</dbReference>
<dbReference type="InterPro" id="IPR050515">
    <property type="entry name" value="Beta-lactam/transpept"/>
</dbReference>
<feature type="domain" description="Penicillin-binding protein dimerisation" evidence="5">
    <location>
        <begin position="154"/>
        <end position="317"/>
    </location>
</feature>
<feature type="domain" description="Penicillin-binding protein transpeptidase" evidence="4">
    <location>
        <begin position="352"/>
        <end position="661"/>
    </location>
</feature>
<evidence type="ECO:0000256" key="2">
    <source>
        <dbReference type="ARBA" id="ARBA00007171"/>
    </source>
</evidence>
<dbReference type="InterPro" id="IPR032710">
    <property type="entry name" value="NTF2-like_dom_sf"/>
</dbReference>
<comment type="similarity">
    <text evidence="2">Belongs to the transpeptidase family.</text>
</comment>
<proteinExistence type="inferred from homology"/>
<dbReference type="SUPFAM" id="SSF54427">
    <property type="entry name" value="NTF2-like"/>
    <property type="match status" value="1"/>
</dbReference>
<dbReference type="GO" id="GO:0071555">
    <property type="term" value="P:cell wall organization"/>
    <property type="evidence" value="ECO:0007669"/>
    <property type="project" value="TreeGrafter"/>
</dbReference>
<dbReference type="PANTHER" id="PTHR30627:SF25">
    <property type="entry name" value="PENICILLIN-BINDING PROTEIN 3"/>
    <property type="match status" value="1"/>
</dbReference>
<dbReference type="Pfam" id="PF00905">
    <property type="entry name" value="Transpeptidase"/>
    <property type="match status" value="1"/>
</dbReference>
<organism evidence="7 8">
    <name type="scientific">Sporosarcina globispora</name>
    <name type="common">Bacillus globisporus</name>
    <dbReference type="NCBI Taxonomy" id="1459"/>
    <lineage>
        <taxon>Bacteria</taxon>
        <taxon>Bacillati</taxon>
        <taxon>Bacillota</taxon>
        <taxon>Bacilli</taxon>
        <taxon>Bacillales</taxon>
        <taxon>Caryophanaceae</taxon>
        <taxon>Sporosarcina</taxon>
    </lineage>
</organism>
<dbReference type="PATRIC" id="fig|1459.3.peg.1025"/>
<feature type="domain" description="NTF2-like N-terminal transpeptidase" evidence="6">
    <location>
        <begin position="25"/>
        <end position="146"/>
    </location>
</feature>
<protein>
    <submittedName>
        <fullName evidence="7">Peptidoglycan glycosyltransferase</fullName>
    </submittedName>
</protein>
<dbReference type="AlphaFoldDB" id="A0A0M0G8K1"/>
<keyword evidence="7" id="KW-0808">Transferase</keyword>
<dbReference type="Gene3D" id="3.40.710.10">
    <property type="entry name" value="DD-peptidase/beta-lactamase superfamily"/>
    <property type="match status" value="1"/>
</dbReference>
<evidence type="ECO:0000256" key="1">
    <source>
        <dbReference type="ARBA" id="ARBA00004370"/>
    </source>
</evidence>
<dbReference type="PANTHER" id="PTHR30627">
    <property type="entry name" value="PEPTIDOGLYCAN D,D-TRANSPEPTIDASE"/>
    <property type="match status" value="1"/>
</dbReference>
<dbReference type="GO" id="GO:0005886">
    <property type="term" value="C:plasma membrane"/>
    <property type="evidence" value="ECO:0007669"/>
    <property type="project" value="TreeGrafter"/>
</dbReference>